<feature type="compositionally biased region" description="Low complexity" evidence="1">
    <location>
        <begin position="73"/>
        <end position="83"/>
    </location>
</feature>
<reference evidence="2 3" key="1">
    <citation type="submission" date="2020-01" db="EMBL/GenBank/DDBJ databases">
        <title>Genomes of bacteria type strains.</title>
        <authorList>
            <person name="Chen J."/>
            <person name="Zhu S."/>
            <person name="Yang J."/>
        </authorList>
    </citation>
    <scope>NUCLEOTIDE SEQUENCE [LARGE SCALE GENOMIC DNA]</scope>
    <source>
        <strain evidence="2 3">LMG 22958</strain>
    </source>
</reference>
<proteinExistence type="predicted"/>
<protein>
    <submittedName>
        <fullName evidence="2">Uncharacterized protein</fullName>
    </submittedName>
</protein>
<evidence type="ECO:0000313" key="2">
    <source>
        <dbReference type="EMBL" id="NDW21884.1"/>
    </source>
</evidence>
<dbReference type="AlphaFoldDB" id="A0A6L9MUE7"/>
<feature type="region of interest" description="Disordered" evidence="1">
    <location>
        <begin position="33"/>
        <end position="85"/>
    </location>
</feature>
<feature type="compositionally biased region" description="Low complexity" evidence="1">
    <location>
        <begin position="47"/>
        <end position="59"/>
    </location>
</feature>
<keyword evidence="3" id="KW-1185">Reference proteome</keyword>
<sequence length="520" mass="59095">MKAGYWIVIIIVTSAIAFTVGRSIESNIGHITGQEVTPDTNEGVNVKSTSNNQKSSSNKAMTSYVDNNIADNSPSKSSESSPRSMEDIVVEVGELLTKIEENPREATSILRLVAFLERLTIEELLALAPLFENSSESQRSQLIRYITAQIIEKDPGQALAFAQRFNPMPDFPMYLPLIKAQVAEKRPDLGFEYLNQMLNLAPEDIDLNAHSALLNVLAKEDLTLLIDTLAQFKEKGADLENSFNLMGYELETSEEYLNLFNELRRLDDMSILHSVMINWAKTSPTDVLERLNQIEDNAERKELSRTVFYSWMRNSPEIAADYFLAEAANKVEILKDIMRAWPEDRASDALVWISSQSNIDANRYKIDYLQGLSYLKPNFVLANLTSINLDKDEEVAFHRNLYNSFKRKSSKDAAQFLNTTPFKDEILGIATEQENSDENRVAKINQVFNKYFDFKYKKAFALALGANGTYAYSYVVNKPSQNEANQLALSRCEKYRYRYNVDNACEIYAEGDVKMFNLMP</sequence>
<name>A0A6L9MUE7_9ALTE</name>
<accession>A0A6L9MUE7</accession>
<feature type="compositionally biased region" description="Polar residues" evidence="1">
    <location>
        <begin position="34"/>
        <end position="43"/>
    </location>
</feature>
<dbReference type="Proteomes" id="UP000478837">
    <property type="component" value="Unassembled WGS sequence"/>
</dbReference>
<evidence type="ECO:0000256" key="1">
    <source>
        <dbReference type="SAM" id="MobiDB-lite"/>
    </source>
</evidence>
<comment type="caution">
    <text evidence="2">The sequence shown here is derived from an EMBL/GenBank/DDBJ whole genome shotgun (WGS) entry which is preliminary data.</text>
</comment>
<dbReference type="RefSeq" id="WP_163111787.1">
    <property type="nucleotide sequence ID" value="NZ_JAAAWP010000005.1"/>
</dbReference>
<dbReference type="EMBL" id="JAAAWP010000005">
    <property type="protein sequence ID" value="NDW21884.1"/>
    <property type="molecule type" value="Genomic_DNA"/>
</dbReference>
<organism evidence="2 3">
    <name type="scientific">Alteromonas hispanica</name>
    <dbReference type="NCBI Taxonomy" id="315421"/>
    <lineage>
        <taxon>Bacteria</taxon>
        <taxon>Pseudomonadati</taxon>
        <taxon>Pseudomonadota</taxon>
        <taxon>Gammaproteobacteria</taxon>
        <taxon>Alteromonadales</taxon>
        <taxon>Alteromonadaceae</taxon>
        <taxon>Alteromonas/Salinimonas group</taxon>
        <taxon>Alteromonas</taxon>
    </lineage>
</organism>
<feature type="compositionally biased region" description="Polar residues" evidence="1">
    <location>
        <begin position="60"/>
        <end position="72"/>
    </location>
</feature>
<gene>
    <name evidence="2" type="ORF">GTW09_10160</name>
</gene>
<evidence type="ECO:0000313" key="3">
    <source>
        <dbReference type="Proteomes" id="UP000478837"/>
    </source>
</evidence>